<feature type="region of interest" description="Disordered" evidence="1">
    <location>
        <begin position="190"/>
        <end position="233"/>
    </location>
</feature>
<dbReference type="PANTHER" id="PTHR16027:SF6">
    <property type="entry name" value="DILUTE DOMAIN-CONTAINING PROTEIN"/>
    <property type="match status" value="1"/>
</dbReference>
<evidence type="ECO:0000313" key="3">
    <source>
        <dbReference type="EMBL" id="WIA16978.1"/>
    </source>
</evidence>
<name>A0ABY8U676_TETOB</name>
<feature type="region of interest" description="Disordered" evidence="1">
    <location>
        <begin position="490"/>
        <end position="530"/>
    </location>
</feature>
<feature type="region of interest" description="Disordered" evidence="1">
    <location>
        <begin position="122"/>
        <end position="150"/>
    </location>
</feature>
<feature type="compositionally biased region" description="Low complexity" evidence="1">
    <location>
        <begin position="201"/>
        <end position="214"/>
    </location>
</feature>
<dbReference type="Proteomes" id="UP001244341">
    <property type="component" value="Chromosome 8b"/>
</dbReference>
<evidence type="ECO:0000259" key="2">
    <source>
        <dbReference type="PROSITE" id="PS51126"/>
    </source>
</evidence>
<dbReference type="PANTHER" id="PTHR16027">
    <property type="entry name" value="DILUTE DOMAIN-CONTAINING PROTEIN YPR089W"/>
    <property type="match status" value="1"/>
</dbReference>
<dbReference type="InterPro" id="IPR002710">
    <property type="entry name" value="Dilute_dom"/>
</dbReference>
<gene>
    <name evidence="3" type="ORF">OEZ85_013893</name>
</gene>
<organism evidence="3 4">
    <name type="scientific">Tetradesmus obliquus</name>
    <name type="common">Green alga</name>
    <name type="synonym">Acutodesmus obliquus</name>
    <dbReference type="NCBI Taxonomy" id="3088"/>
    <lineage>
        <taxon>Eukaryota</taxon>
        <taxon>Viridiplantae</taxon>
        <taxon>Chlorophyta</taxon>
        <taxon>core chlorophytes</taxon>
        <taxon>Chlorophyceae</taxon>
        <taxon>CS clade</taxon>
        <taxon>Sphaeropleales</taxon>
        <taxon>Scenedesmaceae</taxon>
        <taxon>Tetradesmus</taxon>
    </lineage>
</organism>
<feature type="domain" description="Dilute" evidence="2">
    <location>
        <begin position="357"/>
        <end position="762"/>
    </location>
</feature>
<dbReference type="PROSITE" id="PS51126">
    <property type="entry name" value="DILUTE"/>
    <property type="match status" value="1"/>
</dbReference>
<accession>A0ABY8U676</accession>
<proteinExistence type="predicted"/>
<feature type="compositionally biased region" description="Low complexity" evidence="1">
    <location>
        <begin position="66"/>
        <end position="84"/>
    </location>
</feature>
<dbReference type="Pfam" id="PF01843">
    <property type="entry name" value="DIL"/>
    <property type="match status" value="2"/>
</dbReference>
<dbReference type="SMART" id="SM01132">
    <property type="entry name" value="DIL"/>
    <property type="match status" value="1"/>
</dbReference>
<feature type="compositionally biased region" description="Polar residues" evidence="1">
    <location>
        <begin position="217"/>
        <end position="231"/>
    </location>
</feature>
<reference evidence="3 4" key="1">
    <citation type="submission" date="2023-05" db="EMBL/GenBank/DDBJ databases">
        <title>A 100% complete, gapless, phased diploid assembly of the Scenedesmus obliquus UTEX 3031 genome.</title>
        <authorList>
            <person name="Biondi T.C."/>
            <person name="Hanschen E.R."/>
            <person name="Kwon T."/>
            <person name="Eng W."/>
            <person name="Kruse C.P.S."/>
            <person name="Koehler S.I."/>
            <person name="Kunde Y."/>
            <person name="Gleasner C.D."/>
            <person name="You Mak K.T."/>
            <person name="Polle J."/>
            <person name="Hovde B.T."/>
            <person name="Starkenburg S.R."/>
        </authorList>
    </citation>
    <scope>NUCLEOTIDE SEQUENCE [LARGE SCALE GENOMIC DNA]</scope>
    <source>
        <strain evidence="3 4">DOE0152z</strain>
    </source>
</reference>
<feature type="compositionally biased region" description="Polar residues" evidence="1">
    <location>
        <begin position="495"/>
        <end position="520"/>
    </location>
</feature>
<protein>
    <recommendedName>
        <fullName evidence="2">Dilute domain-containing protein</fullName>
    </recommendedName>
</protein>
<sequence>MEQAQGQRDCVRPQGDRLANVSLVLGLDKRLHEAEETIQQLQREIDRHKRAGCPPHTATPASVDNTASSSPRAKISSSSSSSTRAAALTSNSFSGWLNRSAKPGSLDVAVAAAHTGREEPAAAAAAAAAAGDTGAGAASEQQQQQQQQQEEAQLQRLAELKQEVLELRAALAAQNADAAGSAAALDALARDQGTPPRSPLAGNFAGSFAGNAPAPQSPLQKQRSSIVQKQASGLPALPTESAAAEAFTSSSAAAAAAAAGGGGGGGLPQLVKTHSAEKVAVLMQELRVALAEQEATKGEVPAGVRSGLEELEDVSEEEFRLLSALSQPLGFHRGKPLAALAIFRCCLQWGTLEARRTRLFQHITQVILAQIEQQQQDINSLAYWLANVATLLHLLQRNTQPDLVNGAVADQQQQQRGKVGAKLASWLAPLIDRGSGVIRLQRVTVKAPGQRFMQQLEVLLHKIYPKIREGVKRRIMPMLWESQSSCIYPAIQQDPPGNSSSSGTPAALNTHTSSQPEQQHITTSISRSSSSERETLLAAIAEEDPLQPLLSAGGAAGAAKTAANAKEVREWSSVLAVFDEVLLQLHNNWVPQQVVSGLFCQLFAFVDAQLFNQVMLRRECCSLANAEQVFAGLDQVAWWIDDRWELLGGCGCWQQLTHIRQAAAFLTEPDKPTHVAWWIDDRWELLGGCGCWQQLTHIRQAAAFLTEPDKATLNLVDIADELCPTLTPHQLYRLASMFNDDETGTEGVNAEILAELKSFMVEEWRAASSSFLLDDASEAPLPTADMLAGLDDKELYVPLPVPEQLRSVEGRDDSAFDFLEQQLRFTV</sequence>
<keyword evidence="4" id="KW-1185">Reference proteome</keyword>
<evidence type="ECO:0000256" key="1">
    <source>
        <dbReference type="SAM" id="MobiDB-lite"/>
    </source>
</evidence>
<feature type="region of interest" description="Disordered" evidence="1">
    <location>
        <begin position="50"/>
        <end position="84"/>
    </location>
</feature>
<dbReference type="EMBL" id="CP126215">
    <property type="protein sequence ID" value="WIA16978.1"/>
    <property type="molecule type" value="Genomic_DNA"/>
</dbReference>
<evidence type="ECO:0000313" key="4">
    <source>
        <dbReference type="Proteomes" id="UP001244341"/>
    </source>
</evidence>
<dbReference type="InterPro" id="IPR052072">
    <property type="entry name" value="Vascular_dev_regulator"/>
</dbReference>